<evidence type="ECO:0000256" key="1">
    <source>
        <dbReference type="ARBA" id="ARBA00004141"/>
    </source>
</evidence>
<comment type="similarity">
    <text evidence="2">Belongs to the autoinducer-2 exporter (AI-2E) (TC 2.A.86) family.</text>
</comment>
<keyword evidence="3 6" id="KW-0812">Transmembrane</keyword>
<comment type="caution">
    <text evidence="7">The sequence shown here is derived from an EMBL/GenBank/DDBJ whole genome shotgun (WGS) entry which is preliminary data.</text>
</comment>
<dbReference type="Pfam" id="PF01594">
    <property type="entry name" value="AI-2E_transport"/>
    <property type="match status" value="1"/>
</dbReference>
<evidence type="ECO:0000313" key="7">
    <source>
        <dbReference type="EMBL" id="MCX5571112.1"/>
    </source>
</evidence>
<feature type="transmembrane region" description="Helical" evidence="6">
    <location>
        <begin position="35"/>
        <end position="52"/>
    </location>
</feature>
<dbReference type="RefSeq" id="WP_266340076.1">
    <property type="nucleotide sequence ID" value="NZ_JAPKNK010000008.1"/>
</dbReference>
<dbReference type="InterPro" id="IPR002549">
    <property type="entry name" value="AI-2E-like"/>
</dbReference>
<keyword evidence="8" id="KW-1185">Reference proteome</keyword>
<evidence type="ECO:0000256" key="5">
    <source>
        <dbReference type="ARBA" id="ARBA00023136"/>
    </source>
</evidence>
<evidence type="ECO:0000256" key="3">
    <source>
        <dbReference type="ARBA" id="ARBA00022692"/>
    </source>
</evidence>
<feature type="transmembrane region" description="Helical" evidence="6">
    <location>
        <begin position="148"/>
        <end position="166"/>
    </location>
</feature>
<dbReference type="GO" id="GO:0055085">
    <property type="term" value="P:transmembrane transport"/>
    <property type="evidence" value="ECO:0007669"/>
    <property type="project" value="TreeGrafter"/>
</dbReference>
<comment type="subcellular location">
    <subcellularLocation>
        <location evidence="1">Membrane</location>
        <topology evidence="1">Multi-pass membrane protein</topology>
    </subcellularLocation>
</comment>
<name>A0A9X3IMP7_9HYPH</name>
<reference evidence="7" key="1">
    <citation type="submission" date="2022-11" db="EMBL/GenBank/DDBJ databases">
        <title>Biodiversity and phylogenetic relationships of bacteria.</title>
        <authorList>
            <person name="Machado R.A.R."/>
            <person name="Bhat A."/>
            <person name="Loulou A."/>
            <person name="Kallel S."/>
        </authorList>
    </citation>
    <scope>NUCLEOTIDE SEQUENCE</scope>
    <source>
        <strain evidence="7">K-TC2</strain>
    </source>
</reference>
<accession>A0A9X3IMP7</accession>
<keyword evidence="5 6" id="KW-0472">Membrane</keyword>
<feature type="transmembrane region" description="Helical" evidence="6">
    <location>
        <begin position="263"/>
        <end position="282"/>
    </location>
</feature>
<dbReference type="GO" id="GO:0016020">
    <property type="term" value="C:membrane"/>
    <property type="evidence" value="ECO:0007669"/>
    <property type="project" value="UniProtKB-SubCell"/>
</dbReference>
<evidence type="ECO:0000256" key="4">
    <source>
        <dbReference type="ARBA" id="ARBA00022989"/>
    </source>
</evidence>
<dbReference type="AlphaFoldDB" id="A0A9X3IMP7"/>
<organism evidence="7 8">
    <name type="scientific">Kaistia nematophila</name>
    <dbReference type="NCBI Taxonomy" id="2994654"/>
    <lineage>
        <taxon>Bacteria</taxon>
        <taxon>Pseudomonadati</taxon>
        <taxon>Pseudomonadota</taxon>
        <taxon>Alphaproteobacteria</taxon>
        <taxon>Hyphomicrobiales</taxon>
        <taxon>Kaistiaceae</taxon>
        <taxon>Kaistia</taxon>
    </lineage>
</organism>
<dbReference type="PANTHER" id="PTHR21716">
    <property type="entry name" value="TRANSMEMBRANE PROTEIN"/>
    <property type="match status" value="1"/>
</dbReference>
<feature type="transmembrane region" description="Helical" evidence="6">
    <location>
        <begin position="230"/>
        <end position="256"/>
    </location>
</feature>
<feature type="transmembrane region" description="Helical" evidence="6">
    <location>
        <begin position="64"/>
        <end position="88"/>
    </location>
</feature>
<feature type="transmembrane region" description="Helical" evidence="6">
    <location>
        <begin position="199"/>
        <end position="218"/>
    </location>
</feature>
<evidence type="ECO:0000256" key="2">
    <source>
        <dbReference type="ARBA" id="ARBA00009773"/>
    </source>
</evidence>
<dbReference type="PANTHER" id="PTHR21716:SF64">
    <property type="entry name" value="AI-2 TRANSPORT PROTEIN TQSA"/>
    <property type="match status" value="1"/>
</dbReference>
<proteinExistence type="inferred from homology"/>
<gene>
    <name evidence="7" type="ORF">OSH07_18065</name>
</gene>
<keyword evidence="4 6" id="KW-1133">Transmembrane helix</keyword>
<protein>
    <submittedName>
        <fullName evidence="7">AI-2E family transporter</fullName>
    </submittedName>
</protein>
<feature type="transmembrane region" description="Helical" evidence="6">
    <location>
        <begin position="294"/>
        <end position="327"/>
    </location>
</feature>
<sequence length="354" mass="38514">MNDTTSNAGRSPVPAMIGICAIILIIAAMYWASNVFAPISFALLIIAMVWPVQRAMQARLPQLVALLVCLVGTIVVMAIFALLLGWSLNRVGIYVLSDTARFQAMYNQLATWLEGYGIAVNGLWERHFNVSWILRIVQQVTGRLNSTLTFSLVVLIYVMLGLLEVGDIGRKLRRFQPGSIGYAFLVGSSETAAKLRRYMLVRTLMSIMTGVLVWGLTYGSGLSLSAEWGVIAFALNYIPVIGPLFATVLPTLFAIAQFDTWQAAILIFVFLNLIQFLVGSYLEPRIAGRSLALSPVMVLFAVFFGTFLWGIAGAFIGVPIAIAIVTIAAHHESSRWLADIFGAGDGDASEPQSG</sequence>
<dbReference type="EMBL" id="JAPKNK010000008">
    <property type="protein sequence ID" value="MCX5571112.1"/>
    <property type="molecule type" value="Genomic_DNA"/>
</dbReference>
<dbReference type="Proteomes" id="UP001144805">
    <property type="component" value="Unassembled WGS sequence"/>
</dbReference>
<feature type="transmembrane region" description="Helical" evidence="6">
    <location>
        <begin position="12"/>
        <end position="29"/>
    </location>
</feature>
<evidence type="ECO:0000256" key="6">
    <source>
        <dbReference type="SAM" id="Phobius"/>
    </source>
</evidence>
<evidence type="ECO:0000313" key="8">
    <source>
        <dbReference type="Proteomes" id="UP001144805"/>
    </source>
</evidence>